<dbReference type="Gene3D" id="2.40.30.240">
    <property type="match status" value="1"/>
</dbReference>
<dbReference type="RefSeq" id="WP_057917086.1">
    <property type="nucleotide sequence ID" value="NZ_CP011129.1"/>
</dbReference>
<gene>
    <name evidence="1" type="ORF">LA76x_1346</name>
</gene>
<reference evidence="1 2" key="1">
    <citation type="journal article" date="2015" name="BMC Genomics">
        <title>Comparative genomics and metabolic profiling of the genus Lysobacter.</title>
        <authorList>
            <person name="de Bruijn I."/>
            <person name="Cheng X."/>
            <person name="de Jager V."/>
            <person name="Exposito R.G."/>
            <person name="Watrous J."/>
            <person name="Patel N."/>
            <person name="Postma J."/>
            <person name="Dorrestein P.C."/>
            <person name="Kobayashi D."/>
            <person name="Raaijmakers J.M."/>
        </authorList>
    </citation>
    <scope>NUCLEOTIDE SEQUENCE [LARGE SCALE GENOMIC DNA]</scope>
    <source>
        <strain evidence="1 2">76</strain>
    </source>
</reference>
<dbReference type="AlphaFoldDB" id="A0A0S2F7I4"/>
<name>A0A0S2F7I4_LYSAN</name>
<dbReference type="InterPro" id="IPR024659">
    <property type="entry name" value="Phage_coat_Gp5"/>
</dbReference>
<dbReference type="EMBL" id="CP011129">
    <property type="protein sequence ID" value="ALN79503.1"/>
    <property type="molecule type" value="Genomic_DNA"/>
</dbReference>
<dbReference type="Pfam" id="PF11651">
    <property type="entry name" value="P22_CoatProtein"/>
    <property type="match status" value="1"/>
</dbReference>
<dbReference type="Proteomes" id="UP000060787">
    <property type="component" value="Chromosome"/>
</dbReference>
<dbReference type="STRING" id="84531.LA76x_1346"/>
<dbReference type="KEGG" id="lab:LA76x_1346"/>
<sequence length="399" mass="42995">MSNNLVTTDKVADYALMKFSESATFLRSVNREYDESFAKKEAKIGDTLRVPIPQHGLVRKGRVATPNPLQTITRNVSVYGQRGIDVIFNSAEMALDIEELGRRYIDQQIADLVVSIEAEVLAMAIAATPNQTGDTAARLNNIFYANLAKKQIEDNGGHKGTKKMLLNSAGEVQIVDSLKGLFNAQKQIAVQYEEGEMGRAAGFDWSSTTVMPRQLRGAGAGYLVNGANQSGSSLIVDTGTGTVLKGEIITIVGVNAVHPQTKQNLGYLRQFVVTEDYAGGGGTISIYPAIVTSGSEQNVTAVAADNAAITIAGTASTPYGINLAFTKDAYTFGTVDLPEYPDRPCSRRVYDGISMRVAQGSDIINDQFIMRFDIMCAFGALRPEWASRVANNDTLLTPA</sequence>
<evidence type="ECO:0000313" key="2">
    <source>
        <dbReference type="Proteomes" id="UP000060787"/>
    </source>
</evidence>
<organism evidence="1 2">
    <name type="scientific">Lysobacter antibioticus</name>
    <dbReference type="NCBI Taxonomy" id="84531"/>
    <lineage>
        <taxon>Bacteria</taxon>
        <taxon>Pseudomonadati</taxon>
        <taxon>Pseudomonadota</taxon>
        <taxon>Gammaproteobacteria</taxon>
        <taxon>Lysobacterales</taxon>
        <taxon>Lysobacteraceae</taxon>
        <taxon>Lysobacter</taxon>
    </lineage>
</organism>
<protein>
    <submittedName>
        <fullName evidence="1">p22 coat-gene 5 family protein</fullName>
    </submittedName>
</protein>
<keyword evidence="2" id="KW-1185">Reference proteome</keyword>
<accession>A0A0S2F7I4</accession>
<proteinExistence type="predicted"/>
<dbReference type="PATRIC" id="fig|84531.8.peg.1375"/>
<evidence type="ECO:0000313" key="1">
    <source>
        <dbReference type="EMBL" id="ALN79503.1"/>
    </source>
</evidence>